<dbReference type="Proteomes" id="UP001597349">
    <property type="component" value="Unassembled WGS sequence"/>
</dbReference>
<comment type="caution">
    <text evidence="2">The sequence shown here is derived from an EMBL/GenBank/DDBJ whole genome shotgun (WGS) entry which is preliminary data.</text>
</comment>
<sequence>MALLETRLNRVRDIVFNYANARNIDAVMSNISGIAIDGDFAWTVSDEGRTFECLSITEAGFMLDRQYVLDDFFAGLPEGHEADLESVDVANGRLWLCGSHCRVRREPKVPGILDPGFRRRPSRHLLGSIELDGHGKLKPGTATALPYTSEGSLRRCLRANPFLSAFLNLPSKENGLDIEGMTVLPKQVLLGLRGPVIDSHAVVVSLPRKGATVDGDPHLHMLDFKGLGVRDLARDGNTILVLAGPVTGADGPFRIYRWRPSASGEVETADVLHEWAISHEHPEGLCPFTRNDEPGVLVVYDTPDQHRRSGTQVTGDWFALPLSS</sequence>
<name>A0ABW4W9R3_9HYPH</name>
<organism evidence="2 3">
    <name type="scientific">Mesorhizobium calcicola</name>
    <dbReference type="NCBI Taxonomy" id="1300310"/>
    <lineage>
        <taxon>Bacteria</taxon>
        <taxon>Pseudomonadati</taxon>
        <taxon>Pseudomonadota</taxon>
        <taxon>Alphaproteobacteria</taxon>
        <taxon>Hyphomicrobiales</taxon>
        <taxon>Phyllobacteriaceae</taxon>
        <taxon>Mesorhizobium</taxon>
    </lineage>
</organism>
<dbReference type="InterPro" id="IPR022060">
    <property type="entry name" value="DUF3616"/>
</dbReference>
<evidence type="ECO:0000259" key="1">
    <source>
        <dbReference type="Pfam" id="PF12275"/>
    </source>
</evidence>
<evidence type="ECO:0000313" key="2">
    <source>
        <dbReference type="EMBL" id="MFD2052906.1"/>
    </source>
</evidence>
<dbReference type="SUPFAM" id="SSF75011">
    <property type="entry name" value="3-carboxy-cis,cis-mucoante lactonizing enzyme"/>
    <property type="match status" value="1"/>
</dbReference>
<dbReference type="Pfam" id="PF12275">
    <property type="entry name" value="DUF3616"/>
    <property type="match status" value="1"/>
</dbReference>
<feature type="domain" description="DUF3616" evidence="1">
    <location>
        <begin position="30"/>
        <end position="312"/>
    </location>
</feature>
<protein>
    <submittedName>
        <fullName evidence="2">DUF3616 domain-containing protein</fullName>
    </submittedName>
</protein>
<accession>A0ABW4W9R3</accession>
<dbReference type="RefSeq" id="WP_379017837.1">
    <property type="nucleotide sequence ID" value="NZ_JBHUGY010000014.1"/>
</dbReference>
<dbReference type="EMBL" id="JBHUGY010000014">
    <property type="protein sequence ID" value="MFD2052906.1"/>
    <property type="molecule type" value="Genomic_DNA"/>
</dbReference>
<reference evidence="3" key="1">
    <citation type="journal article" date="2019" name="Int. J. Syst. Evol. Microbiol.">
        <title>The Global Catalogue of Microorganisms (GCM) 10K type strain sequencing project: providing services to taxonomists for standard genome sequencing and annotation.</title>
        <authorList>
            <consortium name="The Broad Institute Genomics Platform"/>
            <consortium name="The Broad Institute Genome Sequencing Center for Infectious Disease"/>
            <person name="Wu L."/>
            <person name="Ma J."/>
        </authorList>
    </citation>
    <scope>NUCLEOTIDE SEQUENCE [LARGE SCALE GENOMIC DNA]</scope>
    <source>
        <strain evidence="3">CGMCC 1.16226</strain>
    </source>
</reference>
<evidence type="ECO:0000313" key="3">
    <source>
        <dbReference type="Proteomes" id="UP001597349"/>
    </source>
</evidence>
<keyword evidence="3" id="KW-1185">Reference proteome</keyword>
<gene>
    <name evidence="2" type="ORF">ACFSQT_07210</name>
</gene>
<proteinExistence type="predicted"/>